<keyword evidence="1" id="KW-0479">Metal-binding</keyword>
<accession>A0A4P7N7R8</accession>
<dbReference type="GO" id="GO:0008270">
    <property type="term" value="F:zinc ion binding"/>
    <property type="evidence" value="ECO:0007669"/>
    <property type="project" value="UniProtKB-KW"/>
</dbReference>
<dbReference type="SUPFAM" id="SSF57667">
    <property type="entry name" value="beta-beta-alpha zinc fingers"/>
    <property type="match status" value="1"/>
</dbReference>
<keyword evidence="1" id="KW-0862">Zinc</keyword>
<dbReference type="InterPro" id="IPR021842">
    <property type="entry name" value="DUF3435"/>
</dbReference>
<feature type="domain" description="C2H2-type" evidence="3">
    <location>
        <begin position="770"/>
        <end position="798"/>
    </location>
</feature>
<sequence length="962" mass="109482">MAVALSIFLGGGQLRPAALFFEQGQDPSPSLPPFLCDNRFLSMPGSSPALVGLAAKTRPVQAYKDAALDARRERARLSKREFKPIPDRPRGSDKYRQQQKLAMQSWKIFFTQVYETDPDDAYQADPDQIWLDLCNRGTEAYNGAIHCCQQFLKDYVRASERPVVSTGPEERRIERSINRDLSVRHFWESLVVAADRTILSEKRRSVTSNPDKWTLSTTQSHKSRGSGPVWQISHWIASDLANELELTKKQTFVKVAATTADILVVLMTLWTRANDIPCDRETRVAFHARILLASMGGFRRGTLDKLKYSQIKMHLSRPGKKTVENMSVFGDLTLYYNKQQTDKICTSQDDVIEIGLKNTNDPLVDLVRIVAAQAIKDGAFDPPYHSWEDLEKPRDAEYAELHWKKEMLDREIFALSHETERALWYRTLLVAGYREPMRLYSIRVGAGARLDKSFTSAQRNYVLSNSSRVFEEYYQPRNFNGDLVQVAFGEHARGNDELFKRMREASFKRNENAPIYVTQEDLESFQKREDISELRVEYARLKETARLEKRATHEEGKSDTKDKSEADKEAARVLSHISKTIANLCASTLKGSRAEFFERVDREEGDKGKFKRDLQTLHVNPQKPRHIAAGNAAVKIGQILRGDIVRGDTFSKALLSFLQCKDNAIAPCPEAAQEVQSIEPTLAQKPTCLLCGSSFTLQRNLIRHTKTHCFQQPFDCPACKCTINSASDWARHVVDSHGTQNASQLKAKKAANKSHLLSAIQLDQLDSSKPTCYICGSSFTRRKNLTRHNREVHHYEGLYDRPFPCPACKGQEKDHIINNAMEWSNHVEKVHGKLNAPGLPENKDSFARKRKRNEYRLKEGDEASDIQKVVEKKRKVSDKGRLEIYEGKLALCLFCKMTMEPGRCFSNHLGKKHRGRFESEIHCPKCLESDEEVAILGRYDWSRHISEVHGGDNGALLVNDLC</sequence>
<dbReference type="EMBL" id="CP034206">
    <property type="protein sequence ID" value="QBZ58489.1"/>
    <property type="molecule type" value="Genomic_DNA"/>
</dbReference>
<dbReference type="SMART" id="SM00355">
    <property type="entry name" value="ZnF_C2H2"/>
    <property type="match status" value="5"/>
</dbReference>
<protein>
    <recommendedName>
        <fullName evidence="3">C2H2-type domain-containing protein</fullName>
    </recommendedName>
</protein>
<keyword evidence="1" id="KW-0863">Zinc-finger</keyword>
<organism evidence="4 5">
    <name type="scientific">Pyricularia oryzae</name>
    <name type="common">Rice blast fungus</name>
    <name type="synonym">Magnaporthe oryzae</name>
    <dbReference type="NCBI Taxonomy" id="318829"/>
    <lineage>
        <taxon>Eukaryota</taxon>
        <taxon>Fungi</taxon>
        <taxon>Dikarya</taxon>
        <taxon>Ascomycota</taxon>
        <taxon>Pezizomycotina</taxon>
        <taxon>Sordariomycetes</taxon>
        <taxon>Sordariomycetidae</taxon>
        <taxon>Magnaporthales</taxon>
        <taxon>Pyriculariaceae</taxon>
        <taxon>Pyricularia</taxon>
    </lineage>
</organism>
<dbReference type="AlphaFoldDB" id="A0A4P7N7R8"/>
<gene>
    <name evidence="4" type="ORF">PoMZ_03442</name>
</gene>
<dbReference type="PANTHER" id="PTHR37535">
    <property type="entry name" value="FLUG DOMAIN PROTEIN"/>
    <property type="match status" value="1"/>
</dbReference>
<dbReference type="PANTHER" id="PTHR37535:SF3">
    <property type="entry name" value="FLUG DOMAIN-CONTAINING PROTEIN"/>
    <property type="match status" value="1"/>
</dbReference>
<proteinExistence type="predicted"/>
<dbReference type="InterPro" id="IPR013087">
    <property type="entry name" value="Znf_C2H2_type"/>
</dbReference>
<evidence type="ECO:0000256" key="1">
    <source>
        <dbReference type="PROSITE-ProRule" id="PRU00042"/>
    </source>
</evidence>
<evidence type="ECO:0000313" key="4">
    <source>
        <dbReference type="EMBL" id="QBZ58489.1"/>
    </source>
</evidence>
<feature type="domain" description="C2H2-type" evidence="3">
    <location>
        <begin position="686"/>
        <end position="713"/>
    </location>
</feature>
<dbReference type="PROSITE" id="PS00028">
    <property type="entry name" value="ZINC_FINGER_C2H2_1"/>
    <property type="match status" value="3"/>
</dbReference>
<dbReference type="Pfam" id="PF11917">
    <property type="entry name" value="DUF3435"/>
    <property type="match status" value="1"/>
</dbReference>
<evidence type="ECO:0000259" key="3">
    <source>
        <dbReference type="PROSITE" id="PS50157"/>
    </source>
</evidence>
<dbReference type="Gene3D" id="3.30.160.60">
    <property type="entry name" value="Classic Zinc Finger"/>
    <property type="match status" value="2"/>
</dbReference>
<name>A0A4P7N7R8_PYROR</name>
<evidence type="ECO:0000313" key="5">
    <source>
        <dbReference type="Proteomes" id="UP000294847"/>
    </source>
</evidence>
<evidence type="ECO:0000256" key="2">
    <source>
        <dbReference type="SAM" id="MobiDB-lite"/>
    </source>
</evidence>
<dbReference type="InterPro" id="IPR036236">
    <property type="entry name" value="Znf_C2H2_sf"/>
</dbReference>
<dbReference type="PROSITE" id="PS50157">
    <property type="entry name" value="ZINC_FINGER_C2H2_2"/>
    <property type="match status" value="2"/>
</dbReference>
<feature type="region of interest" description="Disordered" evidence="2">
    <location>
        <begin position="547"/>
        <end position="567"/>
    </location>
</feature>
<reference evidence="4 5" key="1">
    <citation type="journal article" date="2019" name="Mol. Biol. Evol.">
        <title>Blast fungal genomes show frequent chromosomal changes, gene gains and losses, and effector gene turnover.</title>
        <authorList>
            <person name="Gomez Luciano L.B."/>
            <person name="Jason Tsai I."/>
            <person name="Chuma I."/>
            <person name="Tosa Y."/>
            <person name="Chen Y.H."/>
            <person name="Li J.Y."/>
            <person name="Li M.Y."/>
            <person name="Jade Lu M.Y."/>
            <person name="Nakayashiki H."/>
            <person name="Li W.H."/>
        </authorList>
    </citation>
    <scope>NUCLEOTIDE SEQUENCE [LARGE SCALE GENOMIC DNA]</scope>
    <source>
        <strain evidence="4">MZ5-1-6</strain>
    </source>
</reference>
<dbReference type="Proteomes" id="UP000294847">
    <property type="component" value="Chromosome 3"/>
</dbReference>